<accession>A0A4V3RR88</accession>
<dbReference type="InterPro" id="IPR051599">
    <property type="entry name" value="Cell_Envelope_Assoc"/>
</dbReference>
<dbReference type="Proteomes" id="UP000310263">
    <property type="component" value="Unassembled WGS sequence"/>
</dbReference>
<dbReference type="Gene3D" id="3.40.50.620">
    <property type="entry name" value="HUPs"/>
    <property type="match status" value="1"/>
</dbReference>
<sequence>MSTTFEDCQSTGFAQGSKECAALEQDAKDLNLIASFVGVRDVPELTACAVEDKLGGPADVAVLFGGGGPATADALAAAMKAGVATRYAIAGGHGHTTSRVYDALSARLPEGAISPGASEAEMLNAYLGHRYGLSVDLLEKESTNCGYNVINLLALLDERSIDASRFVLIHDMPFQRRISSTMELEASEACWVNYAAWQAQVGMKDGKLVYLEAPEAMWSLDHYRSLLLGEVQRLWDTPEGYGPRGSCFLAHVEMPQEVVAAYQRLCARYPDGPRQAV</sequence>
<comment type="caution">
    <text evidence="1">The sequence shown here is derived from an EMBL/GenBank/DDBJ whole genome shotgun (WGS) entry which is preliminary data.</text>
</comment>
<dbReference type="OrthoDB" id="2216870at2"/>
<reference evidence="1 2" key="1">
    <citation type="submission" date="2019-04" db="EMBL/GenBank/DDBJ databases">
        <title>Microbes associate with the intestines of laboratory mice.</title>
        <authorList>
            <person name="Navarre W."/>
            <person name="Wong E."/>
            <person name="Huang K."/>
            <person name="Tropini C."/>
            <person name="Ng K."/>
            <person name="Yu B."/>
        </authorList>
    </citation>
    <scope>NUCLEOTIDE SEQUENCE [LARGE SCALE GENOMIC DNA]</scope>
    <source>
        <strain evidence="1 2">NM07_P-09</strain>
    </source>
</reference>
<name>A0A4V3RR88_9ACTN</name>
<dbReference type="AlphaFoldDB" id="A0A4V3RR88"/>
<dbReference type="RefSeq" id="WP_136012199.1">
    <property type="nucleotide sequence ID" value="NZ_SRYE01000002.1"/>
</dbReference>
<dbReference type="PANTHER" id="PTHR30336">
    <property type="entry name" value="INNER MEMBRANE PROTEIN, PROBABLE PERMEASE"/>
    <property type="match status" value="1"/>
</dbReference>
<dbReference type="Gene3D" id="1.10.3620.10">
    <property type="entry name" value="YdcF like domain"/>
    <property type="match status" value="1"/>
</dbReference>
<gene>
    <name evidence="1" type="ORF">E5334_03310</name>
</gene>
<evidence type="ECO:0000313" key="2">
    <source>
        <dbReference type="Proteomes" id="UP000310263"/>
    </source>
</evidence>
<dbReference type="GO" id="GO:0005886">
    <property type="term" value="C:plasma membrane"/>
    <property type="evidence" value="ECO:0007669"/>
    <property type="project" value="TreeGrafter"/>
</dbReference>
<dbReference type="EMBL" id="SRYE01000002">
    <property type="protein sequence ID" value="TGY62470.1"/>
    <property type="molecule type" value="Genomic_DNA"/>
</dbReference>
<evidence type="ECO:0000313" key="1">
    <source>
        <dbReference type="EMBL" id="TGY62470.1"/>
    </source>
</evidence>
<dbReference type="PANTHER" id="PTHR30336:SF20">
    <property type="entry name" value="DUF218 DOMAIN-CONTAINING PROTEIN"/>
    <property type="match status" value="1"/>
</dbReference>
<protein>
    <submittedName>
        <fullName evidence="1">YdcF family protein</fullName>
    </submittedName>
</protein>
<organism evidence="1 2">
    <name type="scientific">Muricaecibacterium torontonense</name>
    <dbReference type="NCBI Taxonomy" id="3032871"/>
    <lineage>
        <taxon>Bacteria</taxon>
        <taxon>Bacillati</taxon>
        <taxon>Actinomycetota</taxon>
        <taxon>Coriobacteriia</taxon>
        <taxon>Coriobacteriales</taxon>
        <taxon>Atopobiaceae</taxon>
        <taxon>Muricaecibacterium</taxon>
    </lineage>
</organism>
<dbReference type="InterPro" id="IPR014729">
    <property type="entry name" value="Rossmann-like_a/b/a_fold"/>
</dbReference>
<proteinExistence type="predicted"/>
<keyword evidence="2" id="KW-1185">Reference proteome</keyword>